<proteinExistence type="predicted"/>
<dbReference type="Proteomes" id="UP000292957">
    <property type="component" value="Unassembled WGS sequence"/>
</dbReference>
<dbReference type="EMBL" id="ML143389">
    <property type="protein sequence ID" value="TBU34051.1"/>
    <property type="molecule type" value="Genomic_DNA"/>
</dbReference>
<protein>
    <submittedName>
        <fullName evidence="2">Uncharacterized protein</fullName>
    </submittedName>
</protein>
<reference evidence="2" key="1">
    <citation type="submission" date="2019-01" db="EMBL/GenBank/DDBJ databases">
        <title>Draft genome sequences of three monokaryotic isolates of the white-rot basidiomycete fungus Dichomitus squalens.</title>
        <authorList>
            <consortium name="DOE Joint Genome Institute"/>
            <person name="Lopez S.C."/>
            <person name="Andreopoulos B."/>
            <person name="Pangilinan J."/>
            <person name="Lipzen A."/>
            <person name="Riley R."/>
            <person name="Ahrendt S."/>
            <person name="Ng V."/>
            <person name="Barry K."/>
            <person name="Daum C."/>
            <person name="Grigoriev I.V."/>
            <person name="Hilden K.S."/>
            <person name="Makela M.R."/>
            <person name="de Vries R.P."/>
        </authorList>
    </citation>
    <scope>NUCLEOTIDE SEQUENCE [LARGE SCALE GENOMIC DNA]</scope>
    <source>
        <strain evidence="2">OM18370.1</strain>
    </source>
</reference>
<evidence type="ECO:0000256" key="1">
    <source>
        <dbReference type="SAM" id="MobiDB-lite"/>
    </source>
</evidence>
<name>A0A4Q9N4R7_9APHY</name>
<dbReference type="AlphaFoldDB" id="A0A4Q9N4R7"/>
<evidence type="ECO:0000313" key="2">
    <source>
        <dbReference type="EMBL" id="TBU34051.1"/>
    </source>
</evidence>
<accession>A0A4Q9N4R7</accession>
<organism evidence="2">
    <name type="scientific">Dichomitus squalens</name>
    <dbReference type="NCBI Taxonomy" id="114155"/>
    <lineage>
        <taxon>Eukaryota</taxon>
        <taxon>Fungi</taxon>
        <taxon>Dikarya</taxon>
        <taxon>Basidiomycota</taxon>
        <taxon>Agaricomycotina</taxon>
        <taxon>Agaricomycetes</taxon>
        <taxon>Polyporales</taxon>
        <taxon>Polyporaceae</taxon>
        <taxon>Dichomitus</taxon>
    </lineage>
</organism>
<sequence length="120" mass="12720">MPHTSVQLRISPRASHADPTDDEWPCNVYPATSGVSPPHCLSPHVVTHDTHQLSGLSDRTPFRILMPAPAAGCVCCHLTVARRVAAAPQARVLPAMPTRELPVPCSGRASAGALVRHPIA</sequence>
<feature type="region of interest" description="Disordered" evidence="1">
    <location>
        <begin position="1"/>
        <end position="22"/>
    </location>
</feature>
<gene>
    <name evidence="2" type="ORF">BD311DRAFT_773930</name>
</gene>